<name>A0A6P8AWH8_PYRGI</name>
<dbReference type="GeneID" id="41963447"/>
<accession>A0A6P8AWH8</accession>
<keyword evidence="1" id="KW-1185">Reference proteome</keyword>
<dbReference type="RefSeq" id="XP_030979224.1">
    <property type="nucleotide sequence ID" value="XM_031128539.1"/>
</dbReference>
<sequence length="82" mass="8497">MRALDAVEIASCCTSSSQYVSYEKAQGSSRSKADQGARLICGTKGSICTEKVPSQIEYGTVVMKGGSGQIGGRKETDASDLG</sequence>
<protein>
    <submittedName>
        <fullName evidence="2">Uncharacterized protein</fullName>
    </submittedName>
</protein>
<reference evidence="2" key="2">
    <citation type="submission" date="2019-10" db="EMBL/GenBank/DDBJ databases">
        <authorList>
            <consortium name="NCBI Genome Project"/>
        </authorList>
    </citation>
    <scope>NUCLEOTIDE SEQUENCE</scope>
    <source>
        <strain evidence="2">NI907</strain>
    </source>
</reference>
<gene>
    <name evidence="2" type="ORF">PgNI_08543</name>
</gene>
<evidence type="ECO:0000313" key="2">
    <source>
        <dbReference type="RefSeq" id="XP_030979224.1"/>
    </source>
</evidence>
<organism evidence="1 2">
    <name type="scientific">Pyricularia grisea</name>
    <name type="common">Crabgrass-specific blast fungus</name>
    <name type="synonym">Magnaporthe grisea</name>
    <dbReference type="NCBI Taxonomy" id="148305"/>
    <lineage>
        <taxon>Eukaryota</taxon>
        <taxon>Fungi</taxon>
        <taxon>Dikarya</taxon>
        <taxon>Ascomycota</taxon>
        <taxon>Pezizomycotina</taxon>
        <taxon>Sordariomycetes</taxon>
        <taxon>Sordariomycetidae</taxon>
        <taxon>Magnaporthales</taxon>
        <taxon>Pyriculariaceae</taxon>
        <taxon>Pyricularia</taxon>
    </lineage>
</organism>
<dbReference type="AlphaFoldDB" id="A0A6P8AWH8"/>
<dbReference type="KEGG" id="pgri:PgNI_08543"/>
<dbReference type="Proteomes" id="UP000515153">
    <property type="component" value="Chromosome V"/>
</dbReference>
<proteinExistence type="predicted"/>
<reference evidence="1 2" key="1">
    <citation type="journal article" date="2019" name="Mol. Biol. Evol.">
        <title>Blast fungal genomes show frequent chromosomal changes, gene gains and losses, and effector gene turnover.</title>
        <authorList>
            <person name="Gomez Luciano L.B."/>
            <person name="Jason Tsai I."/>
            <person name="Chuma I."/>
            <person name="Tosa Y."/>
            <person name="Chen Y.H."/>
            <person name="Li J.Y."/>
            <person name="Li M.Y."/>
            <person name="Jade Lu M.Y."/>
            <person name="Nakayashiki H."/>
            <person name="Li W.H."/>
        </authorList>
    </citation>
    <scope>NUCLEOTIDE SEQUENCE [LARGE SCALE GENOMIC DNA]</scope>
    <source>
        <strain evidence="1 2">NI907</strain>
    </source>
</reference>
<evidence type="ECO:0000313" key="1">
    <source>
        <dbReference type="Proteomes" id="UP000515153"/>
    </source>
</evidence>
<reference evidence="2" key="3">
    <citation type="submission" date="2025-08" db="UniProtKB">
        <authorList>
            <consortium name="RefSeq"/>
        </authorList>
    </citation>
    <scope>IDENTIFICATION</scope>
    <source>
        <strain evidence="2">NI907</strain>
    </source>
</reference>